<dbReference type="AlphaFoldDB" id="A0AAD7CYU9"/>
<protein>
    <recommendedName>
        <fullName evidence="2">DUF6534 domain-containing protein</fullName>
    </recommendedName>
</protein>
<dbReference type="PANTHER" id="PTHR40465">
    <property type="entry name" value="CHROMOSOME 1, WHOLE GENOME SHOTGUN SEQUENCE"/>
    <property type="match status" value="1"/>
</dbReference>
<evidence type="ECO:0000259" key="2">
    <source>
        <dbReference type="Pfam" id="PF20152"/>
    </source>
</evidence>
<proteinExistence type="predicted"/>
<keyword evidence="1" id="KW-1133">Transmembrane helix</keyword>
<comment type="caution">
    <text evidence="3">The sequence shown here is derived from an EMBL/GenBank/DDBJ whole genome shotgun (WGS) entry which is preliminary data.</text>
</comment>
<evidence type="ECO:0000313" key="4">
    <source>
        <dbReference type="Proteomes" id="UP001221757"/>
    </source>
</evidence>
<feature type="domain" description="DUF6534" evidence="2">
    <location>
        <begin position="36"/>
        <end position="126"/>
    </location>
</feature>
<feature type="transmembrane region" description="Helical" evidence="1">
    <location>
        <begin position="70"/>
        <end position="95"/>
    </location>
</feature>
<reference evidence="3" key="1">
    <citation type="submission" date="2023-03" db="EMBL/GenBank/DDBJ databases">
        <title>Massive genome expansion in bonnet fungi (Mycena s.s.) driven by repeated elements and novel gene families across ecological guilds.</title>
        <authorList>
            <consortium name="Lawrence Berkeley National Laboratory"/>
            <person name="Harder C.B."/>
            <person name="Miyauchi S."/>
            <person name="Viragh M."/>
            <person name="Kuo A."/>
            <person name="Thoen E."/>
            <person name="Andreopoulos B."/>
            <person name="Lu D."/>
            <person name="Skrede I."/>
            <person name="Drula E."/>
            <person name="Henrissat B."/>
            <person name="Morin E."/>
            <person name="Kohler A."/>
            <person name="Barry K."/>
            <person name="LaButti K."/>
            <person name="Morin E."/>
            <person name="Salamov A."/>
            <person name="Lipzen A."/>
            <person name="Mereny Z."/>
            <person name="Hegedus B."/>
            <person name="Baldrian P."/>
            <person name="Stursova M."/>
            <person name="Weitz H."/>
            <person name="Taylor A."/>
            <person name="Grigoriev I.V."/>
            <person name="Nagy L.G."/>
            <person name="Martin F."/>
            <person name="Kauserud H."/>
        </authorList>
    </citation>
    <scope>NUCLEOTIDE SEQUENCE</scope>
    <source>
        <strain evidence="3">CBHHK067</strain>
    </source>
</reference>
<dbReference type="Proteomes" id="UP001221757">
    <property type="component" value="Unassembled WGS sequence"/>
</dbReference>
<name>A0AAD7CYU9_MYCRO</name>
<organism evidence="3 4">
    <name type="scientific">Mycena rosella</name>
    <name type="common">Pink bonnet</name>
    <name type="synonym">Agaricus rosellus</name>
    <dbReference type="NCBI Taxonomy" id="1033263"/>
    <lineage>
        <taxon>Eukaryota</taxon>
        <taxon>Fungi</taxon>
        <taxon>Dikarya</taxon>
        <taxon>Basidiomycota</taxon>
        <taxon>Agaricomycotina</taxon>
        <taxon>Agaricomycetes</taxon>
        <taxon>Agaricomycetidae</taxon>
        <taxon>Agaricales</taxon>
        <taxon>Marasmiineae</taxon>
        <taxon>Mycenaceae</taxon>
        <taxon>Mycena</taxon>
    </lineage>
</organism>
<evidence type="ECO:0000256" key="1">
    <source>
        <dbReference type="SAM" id="Phobius"/>
    </source>
</evidence>
<sequence>MQCFSAIISNALFLVTTELSEITKLTAGVKLWLFGSAVCDIVITVTMIVIFSQFRRKTPWTKIDSLLTKLIYHTVETGAITSIVAILDVVLFILYPKNFLHEAPQRFHAWKTVYSNVLLATLNGRGRISEGVTSTRNFNLASADIELQWRRQTTAHEPEVHKVHITTVTEINSDLDSKMRRPRGSDI</sequence>
<dbReference type="InterPro" id="IPR045339">
    <property type="entry name" value="DUF6534"/>
</dbReference>
<accession>A0AAD7CYU9</accession>
<feature type="transmembrane region" description="Helical" evidence="1">
    <location>
        <begin position="29"/>
        <end position="50"/>
    </location>
</feature>
<gene>
    <name evidence="3" type="ORF">B0H17DRAFT_1086027</name>
</gene>
<keyword evidence="1" id="KW-0472">Membrane</keyword>
<dbReference type="PANTHER" id="PTHR40465:SF1">
    <property type="entry name" value="DUF6534 DOMAIN-CONTAINING PROTEIN"/>
    <property type="match status" value="1"/>
</dbReference>
<dbReference type="EMBL" id="JARKIE010000182">
    <property type="protein sequence ID" value="KAJ7670321.1"/>
    <property type="molecule type" value="Genomic_DNA"/>
</dbReference>
<dbReference type="Pfam" id="PF20152">
    <property type="entry name" value="DUF6534"/>
    <property type="match status" value="1"/>
</dbReference>
<evidence type="ECO:0000313" key="3">
    <source>
        <dbReference type="EMBL" id="KAJ7670321.1"/>
    </source>
</evidence>
<keyword evidence="4" id="KW-1185">Reference proteome</keyword>
<keyword evidence="1" id="KW-0812">Transmembrane</keyword>